<evidence type="ECO:0000259" key="1">
    <source>
        <dbReference type="Pfam" id="PF16862"/>
    </source>
</evidence>
<gene>
    <name evidence="2" type="ORF">EDB92DRAFT_1934621</name>
</gene>
<sequence>MTQKLHKHPLTPLLRFVSLHDTPKCVDLSLLSLAFGLASAQYHVYRPNNQVVFGGDDDTTQTQSASAAAASYTGAAAYDPTVLQAPAPPNPPVPTNQIVQLFSGGMNGLSKQQHGAFFGFSVEMSVATHILGKNSSFVQVPFLNLMANIKQRAGWVQVRIGGNTQESAELVQSLPNGTILAKDLLNSFNPTGTPPLAYTADLLYLMNNISALTNTHWYLGIPFFNTTPFALGILEQGQTILGNNLIALQAGNEPDLYAQPPRTHRPTGYGPVDYMGDIGTLVNQVASDSLISIKDNLFLIPSITATVWKPEDVWNTGIVQNYTNSLFGLAVERYPKNNCAAVYKTGTPVNPQEVFPDYLTHDSSSSLIAGYVNSAQFAMANNKPMIMFETNTASCSGFPGISDSFGAALWGLDWALMMAFNNFSTALFHVGGQNAYYNPFTPPPTNQSTFRQWTIGPIYYSALVMSEVLGPSNASQIIDITQNPFTPMYAIYENGTPTKLALFNFVTDPSGANDWTATISVGGGQTGQPGATPSSVKVKYLSAQSVASKGNFTWANQTLGNQFQSDGRLQGNLDVQTVNCDTTAGTCQVKVPAPSFALVFLTDSAFSAVTPDVPLTYSTSAVTRTANTIFIDPSMLATSNGHYGMEDKKGATSFGSSSGGPALWTFPVHARLHERPVLRI</sequence>
<dbReference type="SUPFAM" id="SSF51445">
    <property type="entry name" value="(Trans)glycosidases"/>
    <property type="match status" value="1"/>
</dbReference>
<feature type="domain" description="Beta-glucuronidase C-terminal" evidence="1">
    <location>
        <begin position="489"/>
        <end position="598"/>
    </location>
</feature>
<dbReference type="PANTHER" id="PTHR36183:SF2">
    <property type="entry name" value="BETA-GLUCURONIDASE C-TERMINAL DOMAIN-CONTAINING PROTEIN"/>
    <property type="match status" value="1"/>
</dbReference>
<name>A0AAD4Q8W4_9AGAM</name>
<dbReference type="InterPro" id="IPR013780">
    <property type="entry name" value="Glyco_hydro_b"/>
</dbReference>
<dbReference type="AlphaFoldDB" id="A0AAD4Q8W4"/>
<keyword evidence="3" id="KW-1185">Reference proteome</keyword>
<dbReference type="EMBL" id="JAKELL010000019">
    <property type="protein sequence ID" value="KAH8993186.1"/>
    <property type="molecule type" value="Genomic_DNA"/>
</dbReference>
<dbReference type="InterPro" id="IPR031728">
    <property type="entry name" value="GlcAase_C"/>
</dbReference>
<comment type="caution">
    <text evidence="2">The sequence shown here is derived from an EMBL/GenBank/DDBJ whole genome shotgun (WGS) entry which is preliminary data.</text>
</comment>
<proteinExistence type="predicted"/>
<dbReference type="InterPro" id="IPR017853">
    <property type="entry name" value="GH"/>
</dbReference>
<evidence type="ECO:0000313" key="3">
    <source>
        <dbReference type="Proteomes" id="UP001201163"/>
    </source>
</evidence>
<dbReference type="Gene3D" id="3.20.20.80">
    <property type="entry name" value="Glycosidases"/>
    <property type="match status" value="1"/>
</dbReference>
<dbReference type="PANTHER" id="PTHR36183">
    <property type="entry name" value="BETA-GLUCURONIDASE"/>
    <property type="match status" value="1"/>
</dbReference>
<organism evidence="2 3">
    <name type="scientific">Lactarius akahatsu</name>
    <dbReference type="NCBI Taxonomy" id="416441"/>
    <lineage>
        <taxon>Eukaryota</taxon>
        <taxon>Fungi</taxon>
        <taxon>Dikarya</taxon>
        <taxon>Basidiomycota</taxon>
        <taxon>Agaricomycotina</taxon>
        <taxon>Agaricomycetes</taxon>
        <taxon>Russulales</taxon>
        <taxon>Russulaceae</taxon>
        <taxon>Lactarius</taxon>
    </lineage>
</organism>
<evidence type="ECO:0000313" key="2">
    <source>
        <dbReference type="EMBL" id="KAH8993186.1"/>
    </source>
</evidence>
<dbReference type="Gene3D" id="2.60.40.1180">
    <property type="entry name" value="Golgi alpha-mannosidase II"/>
    <property type="match status" value="1"/>
</dbReference>
<dbReference type="InterPro" id="IPR052974">
    <property type="entry name" value="GH79_Enzymes"/>
</dbReference>
<dbReference type="Pfam" id="PF16862">
    <property type="entry name" value="Glyco_hydro_79C"/>
    <property type="match status" value="1"/>
</dbReference>
<dbReference type="Proteomes" id="UP001201163">
    <property type="component" value="Unassembled WGS sequence"/>
</dbReference>
<accession>A0AAD4Q8W4</accession>
<reference evidence="2" key="1">
    <citation type="submission" date="2022-01" db="EMBL/GenBank/DDBJ databases">
        <title>Comparative genomics reveals a dynamic genome evolution in the ectomycorrhizal milk-cap (Lactarius) mushrooms.</title>
        <authorList>
            <consortium name="DOE Joint Genome Institute"/>
            <person name="Lebreton A."/>
            <person name="Tang N."/>
            <person name="Kuo A."/>
            <person name="LaButti K."/>
            <person name="Drula E."/>
            <person name="Barry K."/>
            <person name="Clum A."/>
            <person name="Lipzen A."/>
            <person name="Mousain D."/>
            <person name="Ng V."/>
            <person name="Wang R."/>
            <person name="Wang X."/>
            <person name="Dai Y."/>
            <person name="Henrissat B."/>
            <person name="Grigoriev I.V."/>
            <person name="Guerin-Laguette A."/>
            <person name="Yu F."/>
            <person name="Martin F.M."/>
        </authorList>
    </citation>
    <scope>NUCLEOTIDE SEQUENCE</scope>
    <source>
        <strain evidence="2">QP</strain>
    </source>
</reference>
<protein>
    <recommendedName>
        <fullName evidence="1">Beta-glucuronidase C-terminal domain-containing protein</fullName>
    </recommendedName>
</protein>